<protein>
    <recommendedName>
        <fullName evidence="4">Low temperature requirement protein A</fullName>
    </recommendedName>
</protein>
<feature type="transmembrane region" description="Helical" evidence="1">
    <location>
        <begin position="108"/>
        <end position="127"/>
    </location>
</feature>
<proteinExistence type="predicted"/>
<feature type="transmembrane region" description="Helical" evidence="1">
    <location>
        <begin position="202"/>
        <end position="222"/>
    </location>
</feature>
<feature type="transmembrane region" description="Helical" evidence="1">
    <location>
        <begin position="337"/>
        <end position="355"/>
    </location>
</feature>
<keyword evidence="3" id="KW-1185">Reference proteome</keyword>
<evidence type="ECO:0008006" key="4">
    <source>
        <dbReference type="Google" id="ProtNLM"/>
    </source>
</evidence>
<feature type="transmembrane region" description="Helical" evidence="1">
    <location>
        <begin position="165"/>
        <end position="181"/>
    </location>
</feature>
<keyword evidence="1" id="KW-0812">Transmembrane</keyword>
<feature type="transmembrane region" description="Helical" evidence="1">
    <location>
        <begin position="20"/>
        <end position="40"/>
    </location>
</feature>
<gene>
    <name evidence="2" type="ORF">GCM10009663_49690</name>
</gene>
<reference evidence="2 3" key="1">
    <citation type="journal article" date="2019" name="Int. J. Syst. Evol. Microbiol.">
        <title>The Global Catalogue of Microorganisms (GCM) 10K type strain sequencing project: providing services to taxonomists for standard genome sequencing and annotation.</title>
        <authorList>
            <consortium name="The Broad Institute Genomics Platform"/>
            <consortium name="The Broad Institute Genome Sequencing Center for Infectious Disease"/>
            <person name="Wu L."/>
            <person name="Ma J."/>
        </authorList>
    </citation>
    <scope>NUCLEOTIDE SEQUENCE [LARGE SCALE GENOMIC DNA]</scope>
    <source>
        <strain evidence="2 3">JCM 13002</strain>
    </source>
</reference>
<dbReference type="RefSeq" id="WP_344625890.1">
    <property type="nucleotide sequence ID" value="NZ_BAAALD010000054.1"/>
</dbReference>
<dbReference type="PANTHER" id="PTHR36840">
    <property type="entry name" value="BLL5714 PROTEIN"/>
    <property type="match status" value="1"/>
</dbReference>
<dbReference type="Proteomes" id="UP001499987">
    <property type="component" value="Unassembled WGS sequence"/>
</dbReference>
<evidence type="ECO:0000313" key="3">
    <source>
        <dbReference type="Proteomes" id="UP001499987"/>
    </source>
</evidence>
<dbReference type="PANTHER" id="PTHR36840:SF1">
    <property type="entry name" value="BLL5714 PROTEIN"/>
    <property type="match status" value="1"/>
</dbReference>
<feature type="transmembrane region" description="Helical" evidence="1">
    <location>
        <begin position="310"/>
        <end position="330"/>
    </location>
</feature>
<feature type="transmembrane region" description="Helical" evidence="1">
    <location>
        <begin position="361"/>
        <end position="379"/>
    </location>
</feature>
<evidence type="ECO:0000313" key="2">
    <source>
        <dbReference type="EMBL" id="GAA1101112.1"/>
    </source>
</evidence>
<feature type="transmembrane region" description="Helical" evidence="1">
    <location>
        <begin position="234"/>
        <end position="256"/>
    </location>
</feature>
<feature type="transmembrane region" description="Helical" evidence="1">
    <location>
        <begin position="277"/>
        <end position="298"/>
    </location>
</feature>
<feature type="transmembrane region" description="Helical" evidence="1">
    <location>
        <begin position="139"/>
        <end position="159"/>
    </location>
</feature>
<dbReference type="EMBL" id="BAAALD010000054">
    <property type="protein sequence ID" value="GAA1101112.1"/>
    <property type="molecule type" value="Genomic_DNA"/>
</dbReference>
<feature type="transmembrane region" description="Helical" evidence="1">
    <location>
        <begin position="52"/>
        <end position="72"/>
    </location>
</feature>
<evidence type="ECO:0000256" key="1">
    <source>
        <dbReference type="SAM" id="Phobius"/>
    </source>
</evidence>
<sequence length="389" mass="41652">MTAADSAPAAAGPEERRADWFELFFDLVFVVTVAILARGLHGDPGGAEFGRFLVLFFPAWWAWVNLMATVNISGRDIDRALSQPMLIAAMPGLGVMAAAAPEGLGGHAWLYALGAAWVRVVCFLVWLRPALRRETALPLWRPVTYCLVPAALWTVSALLPDGWRFALWGIAIALEIALLAIRSEYGTALYAQLSIEHLVERITLFVVIVLGESVFTVVATFADHLTAASGAAALAAFLLVAELAAVFFVWGTTVAARGLGRAQADRAHRIIRDTVMYLPYFLVAAITLLAAALGTAVAEPTHHLPSGADWALCGGVLGFYTTNAAIALRYGEPTRSVLGWYVPCLVLTAVLLVPGVLLLPAWAAVLCGAAEVLALTLLVKHRTHRTRPA</sequence>
<organism evidence="2 3">
    <name type="scientific">Kitasatospora arboriphila</name>
    <dbReference type="NCBI Taxonomy" id="258052"/>
    <lineage>
        <taxon>Bacteria</taxon>
        <taxon>Bacillati</taxon>
        <taxon>Actinomycetota</taxon>
        <taxon>Actinomycetes</taxon>
        <taxon>Kitasatosporales</taxon>
        <taxon>Streptomycetaceae</taxon>
        <taxon>Kitasatospora</taxon>
    </lineage>
</organism>
<keyword evidence="1" id="KW-1133">Transmembrane helix</keyword>
<accession>A0ABN1TSN3</accession>
<keyword evidence="1" id="KW-0472">Membrane</keyword>
<comment type="caution">
    <text evidence="2">The sequence shown here is derived from an EMBL/GenBank/DDBJ whole genome shotgun (WGS) entry which is preliminary data.</text>
</comment>
<dbReference type="InterPro" id="IPR010640">
    <property type="entry name" value="Low_temperature_requirement_A"/>
</dbReference>
<name>A0ABN1TSN3_9ACTN</name>
<dbReference type="Pfam" id="PF06772">
    <property type="entry name" value="LtrA"/>
    <property type="match status" value="1"/>
</dbReference>
<feature type="transmembrane region" description="Helical" evidence="1">
    <location>
        <begin position="84"/>
        <end position="102"/>
    </location>
</feature>